<dbReference type="InterPro" id="IPR052893">
    <property type="entry name" value="TCS_response_regulator"/>
</dbReference>
<feature type="domain" description="Response regulatory" evidence="2">
    <location>
        <begin position="8"/>
        <end position="135"/>
    </location>
</feature>
<dbReference type="PANTHER" id="PTHR44520:SF1">
    <property type="entry name" value="TWO-COMPONENT SYSTEM REGULATORY PROTEIN"/>
    <property type="match status" value="1"/>
</dbReference>
<dbReference type="EMBL" id="JHEG02000054">
    <property type="protein sequence ID" value="KIE09815.1"/>
    <property type="molecule type" value="Genomic_DNA"/>
</dbReference>
<comment type="caution">
    <text evidence="4">The sequence shown here is derived from an EMBL/GenBank/DDBJ whole genome shotgun (WGS) entry which is preliminary data.</text>
</comment>
<dbReference type="GO" id="GO:0000160">
    <property type="term" value="P:phosphorelay signal transduction system"/>
    <property type="evidence" value="ECO:0007669"/>
    <property type="project" value="InterPro"/>
</dbReference>
<dbReference type="PROSITE" id="PS50110">
    <property type="entry name" value="RESPONSE_REGULATORY"/>
    <property type="match status" value="1"/>
</dbReference>
<dbReference type="RefSeq" id="WP_038086671.1">
    <property type="nucleotide sequence ID" value="NZ_JHEG04000001.1"/>
</dbReference>
<dbReference type="OrthoDB" id="9793918at2"/>
<dbReference type="PANTHER" id="PTHR44520">
    <property type="entry name" value="RESPONSE REGULATOR RCP1-RELATED"/>
    <property type="match status" value="1"/>
</dbReference>
<dbReference type="SUPFAM" id="SSF52172">
    <property type="entry name" value="CheY-like"/>
    <property type="match status" value="1"/>
</dbReference>
<dbReference type="Pfam" id="PF00072">
    <property type="entry name" value="Response_reg"/>
    <property type="match status" value="1"/>
</dbReference>
<gene>
    <name evidence="4" type="ORF">DA73_0226350</name>
    <name evidence="3" type="ORF">DA73_0400003595</name>
</gene>
<dbReference type="InterPro" id="IPR001789">
    <property type="entry name" value="Sig_transdc_resp-reg_receiver"/>
</dbReference>
<keyword evidence="5" id="KW-1185">Reference proteome</keyword>
<reference evidence="4" key="1">
    <citation type="journal article" date="2015" name="Genome Announc.">
        <title>Draft Genome Sequence of Tolypothrix boutellei Strain VB521301.</title>
        <authorList>
            <person name="Chandrababunaidu M.M."/>
            <person name="Singh D."/>
            <person name="Sen D."/>
            <person name="Bhan S."/>
            <person name="Das S."/>
            <person name="Gupta A."/>
            <person name="Adhikary S.P."/>
            <person name="Tripathy S."/>
        </authorList>
    </citation>
    <scope>NUCLEOTIDE SEQUENCE</scope>
    <source>
        <strain evidence="4">VB521301</strain>
    </source>
</reference>
<evidence type="ECO:0000256" key="1">
    <source>
        <dbReference type="PROSITE-ProRule" id="PRU00169"/>
    </source>
</evidence>
<dbReference type="STRING" id="1479485.DA73_0226350"/>
<sequence length="150" mass="17029">MNSLNNATILLVEDEPADVFRVQRAIRKANLPISLEVVSDGEQAVLYLSGEAPYEDRLRYPLPMLMLLDLKLPRLSGFEVLDWLRESTVKHLPVVVLTSSEEQVDIDRAYALGANSYLTKPIDFNTLFEMIQAIGTYWITLNRSPYARAD</sequence>
<accession>A0A0C1RBY8</accession>
<dbReference type="EMBL" id="JHEG04000001">
    <property type="protein sequence ID" value="KAF3884659.1"/>
    <property type="molecule type" value="Genomic_DNA"/>
</dbReference>
<dbReference type="Proteomes" id="UP000029738">
    <property type="component" value="Unassembled WGS sequence"/>
</dbReference>
<evidence type="ECO:0000259" key="2">
    <source>
        <dbReference type="PROSITE" id="PS50110"/>
    </source>
</evidence>
<protein>
    <submittedName>
        <fullName evidence="4">Chemotaxis protein CheY</fullName>
    </submittedName>
    <submittedName>
        <fullName evidence="3">Response regulator</fullName>
    </submittedName>
</protein>
<evidence type="ECO:0000313" key="5">
    <source>
        <dbReference type="Proteomes" id="UP000029738"/>
    </source>
</evidence>
<reference evidence="3" key="2">
    <citation type="submission" date="2019-11" db="EMBL/GenBank/DDBJ databases">
        <title>Improved Assembly of Tolypothrix boutellei genome.</title>
        <authorList>
            <person name="Sarangi A.N."/>
            <person name="Mukherjee M."/>
            <person name="Ghosh S."/>
            <person name="Singh D."/>
            <person name="Das A."/>
            <person name="Kant S."/>
            <person name="Prusty A."/>
            <person name="Tripathy S."/>
        </authorList>
    </citation>
    <scope>NUCLEOTIDE SEQUENCE</scope>
    <source>
        <strain evidence="3">VB521301</strain>
    </source>
</reference>
<organism evidence="4">
    <name type="scientific">Tolypothrix bouteillei VB521301</name>
    <dbReference type="NCBI Taxonomy" id="1479485"/>
    <lineage>
        <taxon>Bacteria</taxon>
        <taxon>Bacillati</taxon>
        <taxon>Cyanobacteriota</taxon>
        <taxon>Cyanophyceae</taxon>
        <taxon>Nostocales</taxon>
        <taxon>Tolypothrichaceae</taxon>
        <taxon>Tolypothrix</taxon>
    </lineage>
</organism>
<dbReference type="AlphaFoldDB" id="A0A0C1RBY8"/>
<dbReference type="InterPro" id="IPR011006">
    <property type="entry name" value="CheY-like_superfamily"/>
</dbReference>
<evidence type="ECO:0000313" key="3">
    <source>
        <dbReference type="EMBL" id="KAF3884659.1"/>
    </source>
</evidence>
<evidence type="ECO:0000313" key="4">
    <source>
        <dbReference type="EMBL" id="KIE09815.1"/>
    </source>
</evidence>
<dbReference type="Gene3D" id="3.40.50.2300">
    <property type="match status" value="1"/>
</dbReference>
<dbReference type="SMART" id="SM00448">
    <property type="entry name" value="REC"/>
    <property type="match status" value="1"/>
</dbReference>
<dbReference type="CDD" id="cd17557">
    <property type="entry name" value="REC_Rcp-like"/>
    <property type="match status" value="1"/>
</dbReference>
<name>A0A0C1RBY8_9CYAN</name>
<proteinExistence type="predicted"/>
<feature type="modified residue" description="4-aspartylphosphate" evidence="1">
    <location>
        <position position="69"/>
    </location>
</feature>
<keyword evidence="1" id="KW-0597">Phosphoprotein</keyword>